<dbReference type="SUPFAM" id="SSF52540">
    <property type="entry name" value="P-loop containing nucleoside triphosphate hydrolases"/>
    <property type="match status" value="1"/>
</dbReference>
<dbReference type="InterPro" id="IPR043502">
    <property type="entry name" value="DNA/RNA_pol_sf"/>
</dbReference>
<name>A0A7T5UFU9_9VIRU</name>
<dbReference type="PROSITE" id="PS51743">
    <property type="entry name" value="ALPHAVIRUS_MT"/>
    <property type="match status" value="1"/>
</dbReference>
<dbReference type="Pfam" id="PF05892">
    <property type="entry name" value="Tricho_coat"/>
    <property type="match status" value="1"/>
</dbReference>
<proteinExistence type="predicted"/>
<dbReference type="GO" id="GO:0008174">
    <property type="term" value="F:mRNA methyltransferase activity"/>
    <property type="evidence" value="ECO:0007669"/>
    <property type="project" value="UniProtKB-UniRule"/>
</dbReference>
<dbReference type="GO" id="GO:0039694">
    <property type="term" value="P:viral RNA genome replication"/>
    <property type="evidence" value="ECO:0007669"/>
    <property type="project" value="InterPro"/>
</dbReference>
<dbReference type="InterPro" id="IPR001788">
    <property type="entry name" value="RNA-dep_RNA_pol_alsuvir"/>
</dbReference>
<dbReference type="PROSITE" id="PS50507">
    <property type="entry name" value="RDRP_SSRNA_POS"/>
    <property type="match status" value="1"/>
</dbReference>
<dbReference type="EMBL" id="MW328748">
    <property type="protein sequence ID" value="QQG34645.1"/>
    <property type="molecule type" value="Genomic_RNA"/>
</dbReference>
<evidence type="ECO:0000256" key="7">
    <source>
        <dbReference type="ARBA" id="ARBA00022953"/>
    </source>
</evidence>
<dbReference type="SUPFAM" id="SSF56672">
    <property type="entry name" value="DNA/RNA polymerases"/>
    <property type="match status" value="1"/>
</dbReference>
<reference evidence="10" key="1">
    <citation type="submission" date="2020-11" db="EMBL/GenBank/DDBJ databases">
        <authorList>
            <person name="Bejerman N."/>
        </authorList>
    </citation>
    <scope>NUCLEOTIDE SEQUENCE</scope>
    <source>
        <strain evidence="10">Sua</strain>
    </source>
</reference>
<dbReference type="GO" id="GO:0019028">
    <property type="term" value="C:viral capsid"/>
    <property type="evidence" value="ECO:0007669"/>
    <property type="project" value="InterPro"/>
</dbReference>
<keyword evidence="5" id="KW-0378">Hydrolase</keyword>
<dbReference type="GO" id="GO:0003968">
    <property type="term" value="F:RNA-directed RNA polymerase activity"/>
    <property type="evidence" value="ECO:0007669"/>
    <property type="project" value="UniProtKB-KW"/>
</dbReference>
<dbReference type="InterPro" id="IPR002588">
    <property type="entry name" value="Alphavirus-like_MT_dom"/>
</dbReference>
<protein>
    <submittedName>
        <fullName evidence="10">Polyprotein</fullName>
    </submittedName>
</protein>
<dbReference type="InterPro" id="IPR027417">
    <property type="entry name" value="P-loop_NTPase"/>
</dbReference>
<keyword evidence="3" id="KW-0548">Nucleotidyltransferase</keyword>
<evidence type="ECO:0000313" key="10">
    <source>
        <dbReference type="EMBL" id="QQG34645.1"/>
    </source>
</evidence>
<dbReference type="Pfam" id="PF00978">
    <property type="entry name" value="RdRP_2"/>
    <property type="match status" value="1"/>
</dbReference>
<evidence type="ECO:0000259" key="8">
    <source>
        <dbReference type="PROSITE" id="PS50507"/>
    </source>
</evidence>
<evidence type="ECO:0000256" key="6">
    <source>
        <dbReference type="ARBA" id="ARBA00022840"/>
    </source>
</evidence>
<dbReference type="InterPro" id="IPR027351">
    <property type="entry name" value="(+)RNA_virus_helicase_core_dom"/>
</dbReference>
<organism evidence="10">
    <name type="scientific">Suaeda fruticosa betaflexivirus 1</name>
    <dbReference type="NCBI Taxonomy" id="2794407"/>
    <lineage>
        <taxon>Viruses</taxon>
        <taxon>Riboviria</taxon>
        <taxon>Orthornavirae</taxon>
        <taxon>Kitrinoviricota</taxon>
        <taxon>Alsuviricetes</taxon>
        <taxon>Tymovirales</taxon>
        <taxon>Betaflexiviridae</taxon>
    </lineage>
</organism>
<evidence type="ECO:0000256" key="5">
    <source>
        <dbReference type="ARBA" id="ARBA00022801"/>
    </source>
</evidence>
<dbReference type="GO" id="GO:0003723">
    <property type="term" value="F:RNA binding"/>
    <property type="evidence" value="ECO:0007669"/>
    <property type="project" value="InterPro"/>
</dbReference>
<keyword evidence="4" id="KW-0547">Nucleotide-binding</keyword>
<keyword evidence="6" id="KW-0067">ATP-binding</keyword>
<dbReference type="Pfam" id="PF01660">
    <property type="entry name" value="Vmethyltransf"/>
    <property type="match status" value="1"/>
</dbReference>
<dbReference type="GO" id="GO:0006396">
    <property type="term" value="P:RNA processing"/>
    <property type="evidence" value="ECO:0007669"/>
    <property type="project" value="InterPro"/>
</dbReference>
<feature type="domain" description="Alphavirus-like MT" evidence="9">
    <location>
        <begin position="63"/>
        <end position="245"/>
    </location>
</feature>
<keyword evidence="1" id="KW-0696">RNA-directed RNA polymerase</keyword>
<accession>A0A7T5UFU9</accession>
<dbReference type="InterPro" id="IPR008879">
    <property type="entry name" value="Coat_protein_tricho/vitivirus"/>
</dbReference>
<dbReference type="CDD" id="cd23245">
    <property type="entry name" value="Betaflexiviridae_RdRp"/>
    <property type="match status" value="1"/>
</dbReference>
<dbReference type="GO" id="GO:0016556">
    <property type="term" value="P:mRNA modification"/>
    <property type="evidence" value="ECO:0007669"/>
    <property type="project" value="InterPro"/>
</dbReference>
<evidence type="ECO:0000256" key="2">
    <source>
        <dbReference type="ARBA" id="ARBA00022679"/>
    </source>
</evidence>
<sequence length="2212" mass="253276">MAFNNRTAEENFVSALPSKVADLFFNDYYEKLKNDFDFLNEMFPFHLNPQAKEYIGERGIRLSPFASQTHPHPISKIFENHFLFNVLPRFVHSGSHVAVFSMKQSKADYLYFRAKSFDLKLVNRFLTPTDYGRYDNLTTLNGGRSNFSSFVHNVASVFRKRTPDLIFFHDELMHWKLSDFIYFLARVKPENLAFTFVFPVELLRGVKKSCNSLAYDFEVIENDLFFFPDKSKQNPYIHKDAQSWPFDLNQINLTISGEKISFNLDLVESHGAHHFFILKKNCQVVQPRRLFRDFDCIDFQDKHICNIVPAFNGIIRVKIISKVLSYFVCLMKKNVESALGKLRQLTEGRLLEDELVLINDLAEVLKKYSISGGASPDFWSWINPLNLRDNLRLQSRFLDFFFGDNPTVVSQNLRQLSKSLKPFSVEVPCRSIDFNFDCPVSSSPLSPRDFFKVNDLFFSRLGKEVPERFLIESLDVGTPICMLSSEDDDYPSSVDSDPDERESIPNEEIIDLANNSSNQNNGNGEVLVEYNAWTNVKKNGCFLNAVCSTVGSNPFDIEAEIMKADSDIPNLISAKKKLFDDQPLLLAEMEAICQVVNWRVWIYLRDDIQKLNDSDDLRPISIGGYNGHVFKIKDFSFFECSGLIERAYLDLFGLRPAFLTYRPCLIRAKHLLESFLTMHSGLIIDKRKVMDGKVIDKSLVEHLRSNVFKEVDFKVNILPFLGFAGSGKTRSLFEMIKSHFLQIPFLWISPRAKVLNELKDKVVAAYGNLESAPNLNCFLTFEKALLLPSLPELIIIDESPLLPHGFLDLLLLKKGVSCKTSIALIGDPLQCSFHSQDSILLNKNQSSDFSNIMHLRQSSGIMTDYLFQSFRFGSHSLLPFVQTRDGELEIKLKEKPSEDVDAILVASQSDKRKLGGDLDSRVMTIGESQGCNFRRVSLALTNDLNLSDVRTIVTGLTRSSEYLELVTSKAEADFFMSYKKGSNFCAIILSKNSEELKRECESLIRNLNIVKFTRAGADFEVKLAGDPFLKSMLYMINEDPIEEIELHEVEVEEAIPKTHLALTEPCPFASDFFDKFKAREHREFFCKDFGMSSQFEDTLTSLAQNPNWSEVYNPQTVFPRHRADDQVTFWAAVKKRLFFSDPGTQLRKFQSVKELGRDMLRVFLKKIPLSQTIDQNLMEEAILEFEEKKVSKSEAMIANHAIRSDTDWNENEIFLFMKSQLCKKKEKMFSDAKAGQTLACFAHSVLVKFSGISRYIEKKLSKSLPKRFYIHQKKDFVTFEEWVKQNDFTGVCTESDYEAFDASQDHLALAFEVSLMEYLGFTQNVIEDYIFIKTNLRCKIGTFAIMRFTGEFCTFLFNTMVNMVFTFMKYDIPDDVSICFAGDDMCANRRLKPSTEFNHILDLMSLKAKVDYTLHPTFCGWKIGLDGIVKDPILVYARLEHAIYKNELHLVIDSYFLEFAFAYKKKETLFDFLSEREMDYHYVLTRFFVRNSNLLKGSARDILHSSIEKDKFFFGEGFGNEESMNGYDHGINLFLKKTLSANKDPPFCSPVLDKQFLKNQGLLPSIEKIKDFNLRKGLFQTKILSRDLNFLDLTRNELGASFSTSQSIIDSDAYLVSRGRKSFMNNVRAVGNFFTSGIDKVVDFGFSQKEVFDSFRLKSHEEIDRKESFDQFAIVLKENLSCPSLMSKSSLNLPVVLSRKSSLMEWQNQKFTRILEFSSQKLPMSSSVFKITSLCQSIQNQELSVSMSLCLIKPRLTTLASSLMNTACYIFRLFFSQSPDFSLQLRKLKEGCSSLMPEVQNLAPLLKKVSALICKSTQELITCTVPIIWCPFLMEVYKKALKSGLNSLEYILRLVLTPSSSILGSCTDCSITLMMALSKAMFKMKDFKNYKLVTGFPISIMRLPFLSLELMRITVWKTLVIASFFSKRRVLWVFKEGLKGVSEGTKQIQSLTNLGQVTLKLIINWTNSSGQILLDLLRKIAQGFLSVPLGNSFTTRMSAPDLLNEMVHSQLKEYLFRNIVDPNNQLGLQAAQGTQLTADQEARKNLIMTHYLKNLFGNIAKTSASDKTSFLDMEITLPALPGIPVGQEQNYVITHNLRTSVGAIKAWRDNHNNQVIRNLTFRAVCEPFAVYAMDFLIENPDVRTNLFWTRPYDFGKAPEVCFDFNKGIPIQRIQNNRDRLYVISQLNSRTFNHENKKGVFEAQGAVNFTFDG</sequence>
<evidence type="ECO:0000256" key="1">
    <source>
        <dbReference type="ARBA" id="ARBA00022484"/>
    </source>
</evidence>
<evidence type="ECO:0000256" key="3">
    <source>
        <dbReference type="ARBA" id="ARBA00022695"/>
    </source>
</evidence>
<feature type="domain" description="RdRp catalytic" evidence="8">
    <location>
        <begin position="1290"/>
        <end position="1397"/>
    </location>
</feature>
<keyword evidence="7" id="KW-0693">Viral RNA replication</keyword>
<dbReference type="Pfam" id="PF01443">
    <property type="entry name" value="Viral_helicase1"/>
    <property type="match status" value="1"/>
</dbReference>
<evidence type="ECO:0000256" key="4">
    <source>
        <dbReference type="ARBA" id="ARBA00022741"/>
    </source>
</evidence>
<keyword evidence="2" id="KW-0808">Transferase</keyword>
<dbReference type="GO" id="GO:0005524">
    <property type="term" value="F:ATP binding"/>
    <property type="evidence" value="ECO:0007669"/>
    <property type="project" value="UniProtKB-KW"/>
</dbReference>
<dbReference type="GO" id="GO:0016787">
    <property type="term" value="F:hydrolase activity"/>
    <property type="evidence" value="ECO:0007669"/>
    <property type="project" value="UniProtKB-KW"/>
</dbReference>
<evidence type="ECO:0000259" key="9">
    <source>
        <dbReference type="PROSITE" id="PS51743"/>
    </source>
</evidence>
<dbReference type="GO" id="GO:0006351">
    <property type="term" value="P:DNA-templated transcription"/>
    <property type="evidence" value="ECO:0007669"/>
    <property type="project" value="InterPro"/>
</dbReference>
<dbReference type="Gene3D" id="3.40.50.300">
    <property type="entry name" value="P-loop containing nucleotide triphosphate hydrolases"/>
    <property type="match status" value="1"/>
</dbReference>
<dbReference type="InterPro" id="IPR007094">
    <property type="entry name" value="RNA-dir_pol_PSvirus"/>
</dbReference>